<dbReference type="RefSeq" id="XP_008617409.1">
    <property type="nucleotide sequence ID" value="XM_008619187.1"/>
</dbReference>
<dbReference type="GeneID" id="19953831"/>
<dbReference type="Proteomes" id="UP000030762">
    <property type="component" value="Unassembled WGS sequence"/>
</dbReference>
<accession>T0Q3Q9</accession>
<protein>
    <submittedName>
        <fullName evidence="1">Uncharacterized protein</fullName>
    </submittedName>
</protein>
<dbReference type="AlphaFoldDB" id="T0Q3Q9"/>
<evidence type="ECO:0000313" key="1">
    <source>
        <dbReference type="EMBL" id="EQC29231.1"/>
    </source>
</evidence>
<dbReference type="SUPFAM" id="SSF48452">
    <property type="entry name" value="TPR-like"/>
    <property type="match status" value="1"/>
</dbReference>
<dbReference type="VEuPathDB" id="FungiDB:SDRG_13104"/>
<dbReference type="Pfam" id="PF13181">
    <property type="entry name" value="TPR_8"/>
    <property type="match status" value="1"/>
</dbReference>
<dbReference type="Gene3D" id="1.25.40.10">
    <property type="entry name" value="Tetratricopeptide repeat domain"/>
    <property type="match status" value="1"/>
</dbReference>
<dbReference type="InterPro" id="IPR019734">
    <property type="entry name" value="TPR_rpt"/>
</dbReference>
<dbReference type="InterPro" id="IPR011990">
    <property type="entry name" value="TPR-like_helical_dom_sf"/>
</dbReference>
<proteinExistence type="predicted"/>
<evidence type="ECO:0000313" key="2">
    <source>
        <dbReference type="Proteomes" id="UP000030762"/>
    </source>
</evidence>
<dbReference type="EMBL" id="JH767186">
    <property type="protein sequence ID" value="EQC29231.1"/>
    <property type="molecule type" value="Genomic_DNA"/>
</dbReference>
<gene>
    <name evidence="1" type="ORF">SDRG_13104</name>
</gene>
<organism evidence="1 2">
    <name type="scientific">Saprolegnia diclina (strain VS20)</name>
    <dbReference type="NCBI Taxonomy" id="1156394"/>
    <lineage>
        <taxon>Eukaryota</taxon>
        <taxon>Sar</taxon>
        <taxon>Stramenopiles</taxon>
        <taxon>Oomycota</taxon>
        <taxon>Saprolegniomycetes</taxon>
        <taxon>Saprolegniales</taxon>
        <taxon>Saprolegniaceae</taxon>
        <taxon>Saprolegnia</taxon>
    </lineage>
</organism>
<name>T0Q3Q9_SAPDV</name>
<reference evidence="1 2" key="1">
    <citation type="submission" date="2012-04" db="EMBL/GenBank/DDBJ databases">
        <title>The Genome Sequence of Saprolegnia declina VS20.</title>
        <authorList>
            <consortium name="The Broad Institute Genome Sequencing Platform"/>
            <person name="Russ C."/>
            <person name="Nusbaum C."/>
            <person name="Tyler B."/>
            <person name="van West P."/>
            <person name="Dieguez-Uribeondo J."/>
            <person name="de Bruijn I."/>
            <person name="Tripathy S."/>
            <person name="Jiang R."/>
            <person name="Young S.K."/>
            <person name="Zeng Q."/>
            <person name="Gargeya S."/>
            <person name="Fitzgerald M."/>
            <person name="Haas B."/>
            <person name="Abouelleil A."/>
            <person name="Alvarado L."/>
            <person name="Arachchi H.M."/>
            <person name="Berlin A."/>
            <person name="Chapman S.B."/>
            <person name="Goldberg J."/>
            <person name="Griggs A."/>
            <person name="Gujja S."/>
            <person name="Hansen M."/>
            <person name="Howarth C."/>
            <person name="Imamovic A."/>
            <person name="Larimer J."/>
            <person name="McCowen C."/>
            <person name="Montmayeur A."/>
            <person name="Murphy C."/>
            <person name="Neiman D."/>
            <person name="Pearson M."/>
            <person name="Priest M."/>
            <person name="Roberts A."/>
            <person name="Saif S."/>
            <person name="Shea T."/>
            <person name="Sisk P."/>
            <person name="Sykes S."/>
            <person name="Wortman J."/>
            <person name="Nusbaum C."/>
            <person name="Birren B."/>
        </authorList>
    </citation>
    <scope>NUCLEOTIDE SEQUENCE [LARGE SCALE GENOMIC DNA]</scope>
    <source>
        <strain evidence="1 2">VS20</strain>
    </source>
</reference>
<sequence>MHWFRKCLGAQLSLLGIDHPSTVYTRDYLAMICFKRGQLVEAKTLFEETSDMVASFNLGLTYRFLGDYAAAEALWLPIWDQFQKSPPAPGQYIHLLFLLAQLYWSKGDYVLGKQYLLDNLAWCLAHLPPGDADTSQGASALYRFLLDPTFAAHNPASDEAWAKVVVAFFAKNELETEVWQDETCFGCSQPMQARALVRASRRRSATTPPAASSATCHHAGTFSSKLVASATDQATATLWRDYQTYCTANKVPVDEQAAFASYAPIATRTWHPML</sequence>
<dbReference type="InParanoid" id="T0Q3Q9"/>
<keyword evidence="2" id="KW-1185">Reference proteome</keyword>
<dbReference type="OrthoDB" id="626167at2759"/>